<keyword evidence="8" id="KW-0472">Membrane</keyword>
<dbReference type="RefSeq" id="XP_022314387.1">
    <property type="nucleotide sequence ID" value="XM_022458679.1"/>
</dbReference>
<dbReference type="GO" id="GO:0016757">
    <property type="term" value="F:glycosyltransferase activity"/>
    <property type="evidence" value="ECO:0007669"/>
    <property type="project" value="UniProtKB-KW"/>
</dbReference>
<evidence type="ECO:0000256" key="5">
    <source>
        <dbReference type="ARBA" id="ARBA00022692"/>
    </source>
</evidence>
<dbReference type="OrthoDB" id="8959630at2759"/>
<dbReference type="GO" id="GO:0012505">
    <property type="term" value="C:endomembrane system"/>
    <property type="evidence" value="ECO:0007669"/>
    <property type="project" value="UniProtKB-SubCell"/>
</dbReference>
<dbReference type="InterPro" id="IPR001315">
    <property type="entry name" value="CARD"/>
</dbReference>
<gene>
    <name evidence="15" type="primary">LOC111118948</name>
</gene>
<keyword evidence="10" id="KW-0863">Zinc-finger</keyword>
<reference evidence="15" key="1">
    <citation type="submission" date="2025-08" db="UniProtKB">
        <authorList>
            <consortium name="RefSeq"/>
        </authorList>
    </citation>
    <scope>IDENTIFICATION</scope>
    <source>
        <tissue evidence="15">Whole sample</tissue>
    </source>
</reference>
<protein>
    <submittedName>
        <fullName evidence="15">Uncharacterized protein LOC111118948</fullName>
    </submittedName>
</protein>
<keyword evidence="14" id="KW-1185">Reference proteome</keyword>
<dbReference type="PANTHER" id="PTHR10811">
    <property type="entry name" value="FRINGE-RELATED"/>
    <property type="match status" value="1"/>
</dbReference>
<keyword evidence="10" id="KW-0862">Zinc</keyword>
<keyword evidence="7" id="KW-1133">Transmembrane helix</keyword>
<dbReference type="Pfam" id="PF00643">
    <property type="entry name" value="zf-B_box"/>
    <property type="match status" value="1"/>
</dbReference>
<dbReference type="Gene3D" id="2.120.10.30">
    <property type="entry name" value="TolB, C-terminal domain"/>
    <property type="match status" value="1"/>
</dbReference>
<keyword evidence="5" id="KW-0812">Transmembrane</keyword>
<evidence type="ECO:0000256" key="10">
    <source>
        <dbReference type="PROSITE-ProRule" id="PRU00024"/>
    </source>
</evidence>
<evidence type="ECO:0000256" key="1">
    <source>
        <dbReference type="ARBA" id="ARBA00004606"/>
    </source>
</evidence>
<dbReference type="InterPro" id="IPR011042">
    <property type="entry name" value="6-blade_b-propeller_TolB-like"/>
</dbReference>
<evidence type="ECO:0000256" key="7">
    <source>
        <dbReference type="ARBA" id="ARBA00022989"/>
    </source>
</evidence>
<evidence type="ECO:0000256" key="6">
    <source>
        <dbReference type="ARBA" id="ARBA00022968"/>
    </source>
</evidence>
<dbReference type="AlphaFoldDB" id="A0A8B8CF22"/>
<evidence type="ECO:0000259" key="13">
    <source>
        <dbReference type="PROSITE" id="PS50209"/>
    </source>
</evidence>
<evidence type="ECO:0000256" key="11">
    <source>
        <dbReference type="SAM" id="Coils"/>
    </source>
</evidence>
<sequence>MRITFKKVIKSIVLLTAVSGLFVLFYWDKSSAEESLQTFQNGHGVEPLVESFRSDIDVSELEVHRNQRSAKSISPDSDQFIIKNNAASREVSVESANNAKKSDTETTTLDDIFISVKTTSAFHETRMKLLLDTWISKCRKQTYIFTDSSDINLIEKMPDGHVINTQCPESHYRKSLCCKMAREFDFFIDSNKRWFCHVDDDNYLNTDQLVKLLQTYNHTQHWYIGKPSLSHPLEIQSRSNEGQKVAFWFATGGAGFCISQALGIAMMPEAGGGKLNKVGDSIRLPDDCTVGYIINHILKVDLTRVDLFHSHLESQFRIKDPEKHITMSYHNQNVASVPGFSLKEDPTRFKSIHCKLYPYENLCIDNHLTTQLLKMKCKIHPDQESGVLCCQQCEVPVCMKCISTEKHHGHSFVAASEMGVSMKDKCHEEIAKIKDSVIPSCRQVVTELGRNQQTSKNLLSQVRSTMTSKIRKMKEILDDLLSRNMKDLTDIEHVLMNEYQDEVHKMNEHLAQLQELLEEFEKNGQKMETPDLMSIHKRIQKLKEIPSLNFHHDHPSFQEGSGEMDIETLEALFGKLTIPNALKNSIQKIHPKKLKLASRIQKIKALHVPDIDRCRHISCMKSKKTWVGDELGNLVEIDPKGNEIQKIKTHHYKQQPTGFHAVTLEDELLFIDQFDDTISKLTSGKKKKVVVKFREWTPISICVSHASGDLLVGMVDDSQQKAKVVRYDAAGKELTHYEFHENSTKRLYNRPHYLAENVNGDIVVSDWEKQVVVAVGFTGNHRFDYDAEGGHPPGTIFEPSGICTDVLGNILVCDNNDHLDDSVHMLDQDGRFLCLILRLQSSTLERRIRALGMDDSCNLWIGDVDTNEIRVYKYLE</sequence>
<dbReference type="GO" id="GO:0016020">
    <property type="term" value="C:membrane"/>
    <property type="evidence" value="ECO:0007669"/>
    <property type="project" value="UniProtKB-SubCell"/>
</dbReference>
<evidence type="ECO:0000259" key="12">
    <source>
        <dbReference type="PROSITE" id="PS50119"/>
    </source>
</evidence>
<keyword evidence="11" id="KW-0175">Coiled coil</keyword>
<dbReference type="Gene3D" id="3.90.550.50">
    <property type="match status" value="1"/>
</dbReference>
<dbReference type="InterPro" id="IPR003378">
    <property type="entry name" value="Fringe-like_glycosylTrfase"/>
</dbReference>
<feature type="coiled-coil region" evidence="11">
    <location>
        <begin position="496"/>
        <end position="523"/>
    </location>
</feature>
<accession>A0A8B8CF22</accession>
<dbReference type="GO" id="GO:0008270">
    <property type="term" value="F:zinc ion binding"/>
    <property type="evidence" value="ECO:0007669"/>
    <property type="project" value="UniProtKB-KW"/>
</dbReference>
<dbReference type="InterPro" id="IPR000315">
    <property type="entry name" value="Znf_B-box"/>
</dbReference>
<evidence type="ECO:0000256" key="2">
    <source>
        <dbReference type="ARBA" id="ARBA00008661"/>
    </source>
</evidence>
<feature type="domain" description="CARD" evidence="13">
    <location>
        <begin position="451"/>
        <end position="526"/>
    </location>
</feature>
<dbReference type="PROSITE" id="PS50209">
    <property type="entry name" value="CARD"/>
    <property type="match status" value="1"/>
</dbReference>
<name>A0A8B8CF22_CRAVI</name>
<dbReference type="Pfam" id="PF02434">
    <property type="entry name" value="Fringe"/>
    <property type="match status" value="1"/>
</dbReference>
<evidence type="ECO:0000313" key="15">
    <source>
        <dbReference type="RefSeq" id="XP_022314387.1"/>
    </source>
</evidence>
<feature type="domain" description="B box-type" evidence="12">
    <location>
        <begin position="377"/>
        <end position="415"/>
    </location>
</feature>
<evidence type="ECO:0000256" key="9">
    <source>
        <dbReference type="ARBA" id="ARBA00037847"/>
    </source>
</evidence>
<organism evidence="14 15">
    <name type="scientific">Crassostrea virginica</name>
    <name type="common">Eastern oyster</name>
    <dbReference type="NCBI Taxonomy" id="6565"/>
    <lineage>
        <taxon>Eukaryota</taxon>
        <taxon>Metazoa</taxon>
        <taxon>Spiralia</taxon>
        <taxon>Lophotrochozoa</taxon>
        <taxon>Mollusca</taxon>
        <taxon>Bivalvia</taxon>
        <taxon>Autobranchia</taxon>
        <taxon>Pteriomorphia</taxon>
        <taxon>Ostreida</taxon>
        <taxon>Ostreoidea</taxon>
        <taxon>Ostreidae</taxon>
        <taxon>Crassostrea</taxon>
    </lineage>
</organism>
<keyword evidence="6" id="KW-0735">Signal-anchor</keyword>
<evidence type="ECO:0000256" key="3">
    <source>
        <dbReference type="ARBA" id="ARBA00022676"/>
    </source>
</evidence>
<keyword evidence="10" id="KW-0479">Metal-binding</keyword>
<dbReference type="CDD" id="cd19756">
    <property type="entry name" value="Bbox2"/>
    <property type="match status" value="1"/>
</dbReference>
<comment type="similarity">
    <text evidence="2">Belongs to the glycosyltransferase 31 family.</text>
</comment>
<keyword evidence="4" id="KW-0808">Transferase</keyword>
<keyword evidence="3" id="KW-0328">Glycosyltransferase</keyword>
<comment type="subcellular location">
    <subcellularLocation>
        <location evidence="9">Endomembrane system</location>
        <topology evidence="9">Single-pass membrane protein</topology>
    </subcellularLocation>
    <subcellularLocation>
        <location evidence="1">Membrane</location>
        <topology evidence="1">Single-pass type II membrane protein</topology>
    </subcellularLocation>
</comment>
<evidence type="ECO:0000313" key="14">
    <source>
        <dbReference type="Proteomes" id="UP000694844"/>
    </source>
</evidence>
<evidence type="ECO:0000256" key="4">
    <source>
        <dbReference type="ARBA" id="ARBA00022679"/>
    </source>
</evidence>
<dbReference type="KEGG" id="cvn:111118948"/>
<proteinExistence type="inferred from homology"/>
<evidence type="ECO:0000256" key="8">
    <source>
        <dbReference type="ARBA" id="ARBA00023136"/>
    </source>
</evidence>
<dbReference type="Gene3D" id="3.30.160.60">
    <property type="entry name" value="Classic Zinc Finger"/>
    <property type="match status" value="1"/>
</dbReference>
<dbReference type="SUPFAM" id="SSF57845">
    <property type="entry name" value="B-box zinc-binding domain"/>
    <property type="match status" value="1"/>
</dbReference>
<dbReference type="GO" id="GO:0042981">
    <property type="term" value="P:regulation of apoptotic process"/>
    <property type="evidence" value="ECO:0007669"/>
    <property type="project" value="InterPro"/>
</dbReference>
<dbReference type="GeneID" id="111118948"/>
<dbReference type="SUPFAM" id="SSF63829">
    <property type="entry name" value="Calcium-dependent phosphotriesterase"/>
    <property type="match status" value="1"/>
</dbReference>
<dbReference type="Proteomes" id="UP000694844">
    <property type="component" value="Chromosome 2"/>
</dbReference>
<dbReference type="PROSITE" id="PS50119">
    <property type="entry name" value="ZF_BBOX"/>
    <property type="match status" value="1"/>
</dbReference>